<feature type="transmembrane region" description="Helical" evidence="1">
    <location>
        <begin position="18"/>
        <end position="37"/>
    </location>
</feature>
<evidence type="ECO:0008006" key="4">
    <source>
        <dbReference type="Google" id="ProtNLM"/>
    </source>
</evidence>
<sequence length="80" mass="8837">MKANETNARIKAAQINNALGFFIITFGVIILFAMIFTETFLQHMADMVAGLLLITIGGGMMWKAKSTIKKLTLNNTDDNK</sequence>
<name>A0ABV8HBH0_9FLAO</name>
<keyword evidence="1" id="KW-1133">Transmembrane helix</keyword>
<gene>
    <name evidence="2" type="ORF">ACFOS1_18680</name>
</gene>
<feature type="transmembrane region" description="Helical" evidence="1">
    <location>
        <begin position="43"/>
        <end position="62"/>
    </location>
</feature>
<keyword evidence="1" id="KW-0472">Membrane</keyword>
<keyword evidence="1" id="KW-0812">Transmembrane</keyword>
<organism evidence="2 3">
    <name type="scientific">Zunongwangia endophytica</name>
    <dbReference type="NCBI Taxonomy" id="1808945"/>
    <lineage>
        <taxon>Bacteria</taxon>
        <taxon>Pseudomonadati</taxon>
        <taxon>Bacteroidota</taxon>
        <taxon>Flavobacteriia</taxon>
        <taxon>Flavobacteriales</taxon>
        <taxon>Flavobacteriaceae</taxon>
        <taxon>Zunongwangia</taxon>
    </lineage>
</organism>
<evidence type="ECO:0000313" key="3">
    <source>
        <dbReference type="Proteomes" id="UP001595793"/>
    </source>
</evidence>
<evidence type="ECO:0000313" key="2">
    <source>
        <dbReference type="EMBL" id="MFC4029450.1"/>
    </source>
</evidence>
<accession>A0ABV8HBH0</accession>
<dbReference type="EMBL" id="JBHSAS010000033">
    <property type="protein sequence ID" value="MFC4029450.1"/>
    <property type="molecule type" value="Genomic_DNA"/>
</dbReference>
<dbReference type="Proteomes" id="UP001595793">
    <property type="component" value="Unassembled WGS sequence"/>
</dbReference>
<proteinExistence type="predicted"/>
<comment type="caution">
    <text evidence="2">The sequence shown here is derived from an EMBL/GenBank/DDBJ whole genome shotgun (WGS) entry which is preliminary data.</text>
</comment>
<keyword evidence="3" id="KW-1185">Reference proteome</keyword>
<reference evidence="3" key="1">
    <citation type="journal article" date="2019" name="Int. J. Syst. Evol. Microbiol.">
        <title>The Global Catalogue of Microorganisms (GCM) 10K type strain sequencing project: providing services to taxonomists for standard genome sequencing and annotation.</title>
        <authorList>
            <consortium name="The Broad Institute Genomics Platform"/>
            <consortium name="The Broad Institute Genome Sequencing Center for Infectious Disease"/>
            <person name="Wu L."/>
            <person name="Ma J."/>
        </authorList>
    </citation>
    <scope>NUCLEOTIDE SEQUENCE [LARGE SCALE GENOMIC DNA]</scope>
    <source>
        <strain evidence="3">CECT 9128</strain>
    </source>
</reference>
<dbReference type="RefSeq" id="WP_290237030.1">
    <property type="nucleotide sequence ID" value="NZ_JAUFPZ010000002.1"/>
</dbReference>
<evidence type="ECO:0000256" key="1">
    <source>
        <dbReference type="SAM" id="Phobius"/>
    </source>
</evidence>
<protein>
    <recommendedName>
        <fullName evidence="4">Manganese efflux pump</fullName>
    </recommendedName>
</protein>